<evidence type="ECO:0000259" key="2">
    <source>
        <dbReference type="PROSITE" id="PS51096"/>
    </source>
</evidence>
<dbReference type="Pfam" id="PF03610">
    <property type="entry name" value="EIIA-man"/>
    <property type="match status" value="1"/>
</dbReference>
<comment type="caution">
    <text evidence="3">The sequence shown here is derived from an EMBL/GenBank/DDBJ whole genome shotgun (WGS) entry which is preliminary data.</text>
</comment>
<dbReference type="EMBL" id="QNQU01000025">
    <property type="protein sequence ID" value="RBQ03101.1"/>
    <property type="molecule type" value="Genomic_DNA"/>
</dbReference>
<evidence type="ECO:0000313" key="3">
    <source>
        <dbReference type="EMBL" id="RBQ03101.1"/>
    </source>
</evidence>
<evidence type="ECO:0000313" key="4">
    <source>
        <dbReference type="Proteomes" id="UP000252081"/>
    </source>
</evidence>
<dbReference type="Gene3D" id="3.40.50.510">
    <property type="entry name" value="Phosphotransferase system, mannose-type IIA component"/>
    <property type="match status" value="1"/>
</dbReference>
<keyword evidence="1" id="KW-0808">Transferase</keyword>
<keyword evidence="4" id="KW-1185">Reference proteome</keyword>
<dbReference type="InterPro" id="IPR036662">
    <property type="entry name" value="PTS_EIIA_man-typ_sf"/>
</dbReference>
<dbReference type="GO" id="GO:0009401">
    <property type="term" value="P:phosphoenolpyruvate-dependent sugar phosphotransferase system"/>
    <property type="evidence" value="ECO:0007669"/>
    <property type="project" value="InterPro"/>
</dbReference>
<dbReference type="OrthoDB" id="9799827at2"/>
<dbReference type="GO" id="GO:0016020">
    <property type="term" value="C:membrane"/>
    <property type="evidence" value="ECO:0007669"/>
    <property type="project" value="InterPro"/>
</dbReference>
<accession>A0A366KN44</accession>
<dbReference type="GO" id="GO:0016740">
    <property type="term" value="F:transferase activity"/>
    <property type="evidence" value="ECO:0007669"/>
    <property type="project" value="UniProtKB-KW"/>
</dbReference>
<dbReference type="PANTHER" id="PTHR33799:SF1">
    <property type="entry name" value="PTS SYSTEM MANNOSE-SPECIFIC EIIAB COMPONENT-RELATED"/>
    <property type="match status" value="1"/>
</dbReference>
<dbReference type="InterPro" id="IPR051471">
    <property type="entry name" value="Bacterial_PTS_sugar_comp"/>
</dbReference>
<sequence length="143" mass="15811">MDKTVNSRKFLIATHGTLASGIKSSLDIIIGATENLFLMQAYVEENKSLEEEIVPFVKELGDDEELIVFSDLLGGSVTNQILQYGLRDKVHIVAGFNLGLVMEILLSDIETPVEQVIAEAIINAKEQMVYVNKLLTTQNTNND</sequence>
<gene>
    <name evidence="3" type="ORF">DRW42_22975</name>
</gene>
<dbReference type="AlphaFoldDB" id="A0A366KN44"/>
<dbReference type="PROSITE" id="PS51096">
    <property type="entry name" value="PTS_EIIA_TYPE_4"/>
    <property type="match status" value="1"/>
</dbReference>
<protein>
    <submittedName>
        <fullName evidence="3">PTS fructose transporter subunit IIA</fullName>
    </submittedName>
</protein>
<dbReference type="PANTHER" id="PTHR33799">
    <property type="entry name" value="PTS PERMEASE-RELATED-RELATED"/>
    <property type="match status" value="1"/>
</dbReference>
<dbReference type="InterPro" id="IPR004701">
    <property type="entry name" value="PTS_EIIA_man-typ"/>
</dbReference>
<proteinExistence type="predicted"/>
<evidence type="ECO:0000256" key="1">
    <source>
        <dbReference type="ARBA" id="ARBA00022679"/>
    </source>
</evidence>
<dbReference type="RefSeq" id="WP_113951220.1">
    <property type="nucleotide sequence ID" value="NZ_QNQU01000025.1"/>
</dbReference>
<reference evidence="3 4" key="1">
    <citation type="submission" date="2018-07" db="EMBL/GenBank/DDBJ databases">
        <title>A draft genome of a endophytic bacteria, a new species of Pedobacter.</title>
        <authorList>
            <person name="Zhang Z.D."/>
            <person name="Chen Z.J."/>
        </authorList>
    </citation>
    <scope>NUCLEOTIDE SEQUENCE [LARGE SCALE GENOMIC DNA]</scope>
    <source>
        <strain evidence="3 4">RS10</strain>
    </source>
</reference>
<organism evidence="3 4">
    <name type="scientific">Pedobacter miscanthi</name>
    <dbReference type="NCBI Taxonomy" id="2259170"/>
    <lineage>
        <taxon>Bacteria</taxon>
        <taxon>Pseudomonadati</taxon>
        <taxon>Bacteroidota</taxon>
        <taxon>Sphingobacteriia</taxon>
        <taxon>Sphingobacteriales</taxon>
        <taxon>Sphingobacteriaceae</taxon>
        <taxon>Pedobacter</taxon>
    </lineage>
</organism>
<name>A0A366KN44_9SPHI</name>
<feature type="domain" description="PTS EIIA type-4" evidence="2">
    <location>
        <begin position="7"/>
        <end position="129"/>
    </location>
</feature>
<dbReference type="Proteomes" id="UP000252081">
    <property type="component" value="Unassembled WGS sequence"/>
</dbReference>
<dbReference type="SUPFAM" id="SSF53062">
    <property type="entry name" value="PTS system fructose IIA component-like"/>
    <property type="match status" value="1"/>
</dbReference>